<feature type="chain" id="PRO_5042281056" description="Mid2 domain-containing protein" evidence="3">
    <location>
        <begin position="21"/>
        <end position="326"/>
    </location>
</feature>
<evidence type="ECO:0000256" key="3">
    <source>
        <dbReference type="SAM" id="SignalP"/>
    </source>
</evidence>
<evidence type="ECO:0000256" key="2">
    <source>
        <dbReference type="SAM" id="Phobius"/>
    </source>
</evidence>
<name>A0AAD7BN32_9AGAR</name>
<protein>
    <recommendedName>
        <fullName evidence="6">Mid2 domain-containing protein</fullName>
    </recommendedName>
</protein>
<feature type="signal peptide" evidence="3">
    <location>
        <begin position="1"/>
        <end position="20"/>
    </location>
</feature>
<keyword evidence="3" id="KW-0732">Signal</keyword>
<keyword evidence="5" id="KW-1185">Reference proteome</keyword>
<feature type="transmembrane region" description="Helical" evidence="2">
    <location>
        <begin position="212"/>
        <end position="236"/>
    </location>
</feature>
<dbReference type="AlphaFoldDB" id="A0AAD7BN32"/>
<evidence type="ECO:0000256" key="1">
    <source>
        <dbReference type="SAM" id="MobiDB-lite"/>
    </source>
</evidence>
<keyword evidence="2" id="KW-0472">Membrane</keyword>
<keyword evidence="2" id="KW-0812">Transmembrane</keyword>
<comment type="caution">
    <text evidence="4">The sequence shown here is derived from an EMBL/GenBank/DDBJ whole genome shotgun (WGS) entry which is preliminary data.</text>
</comment>
<accession>A0AAD7BN32</accession>
<sequence length="326" mass="34874">MFLSFLLVFLFGLFWQCSVAVVTNRTIDDTYGDPITGFMPFYAPASQWNPTNCTGCFVQPDPSQLFNGTRHDTTSNDGTSSLTLQFTGTAIYLFCVVPNTIPNTSPPTITRYDLQFTLDNAVVGTYVHPSDGSLDFQYKVPVLSVQNLTNTSHLLLAETQSQGSFFMFDFAMYTFDDGLAAEASQTSSTGGPSQTNSPSSSATQSTGSHTPIAAIVGGSVAGVVAIAVFVLALLFWKRSRRRPKARGSELALIDEDEVPPIALEISAFRDNPAPSIAASSSAATTQGVLPPYALTDPHASSEDLVNVETPKVVGKVASRLHVNHQG</sequence>
<proteinExistence type="predicted"/>
<dbReference type="EMBL" id="JARKIF010000012">
    <property type="protein sequence ID" value="KAJ7625524.1"/>
    <property type="molecule type" value="Genomic_DNA"/>
</dbReference>
<evidence type="ECO:0008006" key="6">
    <source>
        <dbReference type="Google" id="ProtNLM"/>
    </source>
</evidence>
<dbReference type="Proteomes" id="UP001221142">
    <property type="component" value="Unassembled WGS sequence"/>
</dbReference>
<feature type="region of interest" description="Disordered" evidence="1">
    <location>
        <begin position="183"/>
        <end position="208"/>
    </location>
</feature>
<gene>
    <name evidence="4" type="ORF">FB45DRAFT_921658</name>
</gene>
<keyword evidence="2" id="KW-1133">Transmembrane helix</keyword>
<evidence type="ECO:0000313" key="4">
    <source>
        <dbReference type="EMBL" id="KAJ7625524.1"/>
    </source>
</evidence>
<evidence type="ECO:0000313" key="5">
    <source>
        <dbReference type="Proteomes" id="UP001221142"/>
    </source>
</evidence>
<organism evidence="4 5">
    <name type="scientific">Roridomyces roridus</name>
    <dbReference type="NCBI Taxonomy" id="1738132"/>
    <lineage>
        <taxon>Eukaryota</taxon>
        <taxon>Fungi</taxon>
        <taxon>Dikarya</taxon>
        <taxon>Basidiomycota</taxon>
        <taxon>Agaricomycotina</taxon>
        <taxon>Agaricomycetes</taxon>
        <taxon>Agaricomycetidae</taxon>
        <taxon>Agaricales</taxon>
        <taxon>Marasmiineae</taxon>
        <taxon>Mycenaceae</taxon>
        <taxon>Roridomyces</taxon>
    </lineage>
</organism>
<dbReference type="CDD" id="cd12087">
    <property type="entry name" value="TM_EGFR-like"/>
    <property type="match status" value="1"/>
</dbReference>
<reference evidence="4" key="1">
    <citation type="submission" date="2023-03" db="EMBL/GenBank/DDBJ databases">
        <title>Massive genome expansion in bonnet fungi (Mycena s.s.) driven by repeated elements and novel gene families across ecological guilds.</title>
        <authorList>
            <consortium name="Lawrence Berkeley National Laboratory"/>
            <person name="Harder C.B."/>
            <person name="Miyauchi S."/>
            <person name="Viragh M."/>
            <person name="Kuo A."/>
            <person name="Thoen E."/>
            <person name="Andreopoulos B."/>
            <person name="Lu D."/>
            <person name="Skrede I."/>
            <person name="Drula E."/>
            <person name="Henrissat B."/>
            <person name="Morin E."/>
            <person name="Kohler A."/>
            <person name="Barry K."/>
            <person name="LaButti K."/>
            <person name="Morin E."/>
            <person name="Salamov A."/>
            <person name="Lipzen A."/>
            <person name="Mereny Z."/>
            <person name="Hegedus B."/>
            <person name="Baldrian P."/>
            <person name="Stursova M."/>
            <person name="Weitz H."/>
            <person name="Taylor A."/>
            <person name="Grigoriev I.V."/>
            <person name="Nagy L.G."/>
            <person name="Martin F."/>
            <person name="Kauserud H."/>
        </authorList>
    </citation>
    <scope>NUCLEOTIDE SEQUENCE</scope>
    <source>
        <strain evidence="4">9284</strain>
    </source>
</reference>